<reference evidence="2 3" key="1">
    <citation type="submission" date="2019-04" db="EMBL/GenBank/DDBJ databases">
        <title>Sphingobacterium olei sp. nov., isolated from oil-contaminated soil.</title>
        <authorList>
            <person name="Liu B."/>
        </authorList>
    </citation>
    <scope>NUCLEOTIDE SEQUENCE [LARGE SCALE GENOMIC DNA]</scope>
    <source>
        <strain evidence="2 3">Y3L14</strain>
    </source>
</reference>
<evidence type="ECO:0000256" key="1">
    <source>
        <dbReference type="SAM" id="SignalP"/>
    </source>
</evidence>
<organism evidence="2 3">
    <name type="scientific">Sphingobacterium alkalisoli</name>
    <dbReference type="NCBI Taxonomy" id="1874115"/>
    <lineage>
        <taxon>Bacteria</taxon>
        <taxon>Pseudomonadati</taxon>
        <taxon>Bacteroidota</taxon>
        <taxon>Sphingobacteriia</taxon>
        <taxon>Sphingobacteriales</taxon>
        <taxon>Sphingobacteriaceae</taxon>
        <taxon>Sphingobacterium</taxon>
    </lineage>
</organism>
<dbReference type="AlphaFoldDB" id="A0A4U0GZU1"/>
<keyword evidence="3" id="KW-1185">Reference proteome</keyword>
<comment type="caution">
    <text evidence="2">The sequence shown here is derived from an EMBL/GenBank/DDBJ whole genome shotgun (WGS) entry which is preliminary data.</text>
</comment>
<keyword evidence="1" id="KW-0732">Signal</keyword>
<sequence length="463" mass="52689">MKRIKYILLTVVLLSVLSCSREDSVLDVDLSKYNTDTFITGEADDWISTNLTMPYNIEVIYRFDRAMGDISRNISPPNLDRVVPTGEMVLNGFLKVYEKVAGPTFIRTYTPKQFVFWGSLTYNTNGTVTLGTADGGRRIVLYDVNNLNANDPVNIKRRLRTIHHEFTHILNQLVAIPPSFEKITPDGYNSDWTNFSAEEAQQLGFISQYARDQYTEDFAEMVAHLLVEGQLYFDRYAEAAGADGKAKLKQKEAVVVDYFKQYFDIDFRELQYEVYQMLNTNYNDQTETVSNQLKLGYLKNIPIDFVNGPHYANYGRSGKFQVVWDNVKQALEAVPTSNPTPREARLFTLNFITDTQLRLEVAYGSTASATSNTIGYFDFTVTYQVNGDIDFTYVPNVASAGTQYNNGLVTYSGWKLLIDYLNDNIFEADWIPESAGLVNFRKFAGFQLKSDPANYFYGPITLN</sequence>
<accession>A0A4U0GZU1</accession>
<dbReference type="Pfam" id="PF15890">
    <property type="entry name" value="Peptidase_Mx1"/>
    <property type="match status" value="1"/>
</dbReference>
<dbReference type="OrthoDB" id="1113652at2"/>
<dbReference type="InterPro" id="IPR030890">
    <property type="entry name" value="LP_HExxH_w_TonB"/>
</dbReference>
<dbReference type="NCBIfam" id="TIGR04549">
    <property type="entry name" value="LP_HExxH_w_tonB"/>
    <property type="match status" value="1"/>
</dbReference>
<evidence type="ECO:0000313" key="3">
    <source>
        <dbReference type="Proteomes" id="UP000309872"/>
    </source>
</evidence>
<proteinExistence type="predicted"/>
<dbReference type="PROSITE" id="PS51257">
    <property type="entry name" value="PROKAR_LIPOPROTEIN"/>
    <property type="match status" value="1"/>
</dbReference>
<protein>
    <recommendedName>
        <fullName evidence="4">Substrate import-associated zinc metallohydrolase lipoprotein</fullName>
    </recommendedName>
</protein>
<feature type="chain" id="PRO_5020641809" description="Substrate import-associated zinc metallohydrolase lipoprotein" evidence="1">
    <location>
        <begin position="22"/>
        <end position="463"/>
    </location>
</feature>
<evidence type="ECO:0000313" key="2">
    <source>
        <dbReference type="EMBL" id="TJY64274.1"/>
    </source>
</evidence>
<gene>
    <name evidence="2" type="ORF">FAZ19_13760</name>
</gene>
<feature type="signal peptide" evidence="1">
    <location>
        <begin position="1"/>
        <end position="21"/>
    </location>
</feature>
<dbReference type="Gene3D" id="3.40.390.70">
    <property type="match status" value="1"/>
</dbReference>
<name>A0A4U0GZU1_9SPHI</name>
<dbReference type="EMBL" id="SUKA01000004">
    <property type="protein sequence ID" value="TJY64274.1"/>
    <property type="molecule type" value="Genomic_DNA"/>
</dbReference>
<dbReference type="RefSeq" id="WP_136821334.1">
    <property type="nucleotide sequence ID" value="NZ_BMJX01000004.1"/>
</dbReference>
<evidence type="ECO:0008006" key="4">
    <source>
        <dbReference type="Google" id="ProtNLM"/>
    </source>
</evidence>
<dbReference type="Proteomes" id="UP000309872">
    <property type="component" value="Unassembled WGS sequence"/>
</dbReference>